<gene>
    <name evidence="6" type="ORF">EF514_00870</name>
</gene>
<keyword evidence="2" id="KW-0680">Restriction system</keyword>
<evidence type="ECO:0000256" key="2">
    <source>
        <dbReference type="ARBA" id="ARBA00022747"/>
    </source>
</evidence>
<dbReference type="Gene3D" id="3.90.220.20">
    <property type="entry name" value="DNA methylase specificity domains"/>
    <property type="match status" value="1"/>
</dbReference>
<dbReference type="EMBL" id="RLIH01000001">
    <property type="protein sequence ID" value="RVU55797.1"/>
    <property type="molecule type" value="Genomic_DNA"/>
</dbReference>
<sequence>MTNQIEKNTFEYLDLFRGFTESDSYLPAALLVAETKEEYFDKNIYGDSEERIYETMLTVADRLDIINPFRDKTQFTRVYNAYDVFKGEVNWELIIAQSDRRYGGYSVISNALFEEYSSRFKLDADEVLIAEGEKFAPNLKKLIDEHPGCNYTITTEEKISFHIINRIFAGYKNVKILNVSIYQYGFTNSRYDLIFSVPNFGTRNLAEDENFMSRDQDAVALENLLLHTNNGGELIITMPARITFAHGKNGVLRQFVQQTYRLKEITELPEGAFEGTGIKTYLIDVVNTKPGDDDVIVRRYKSGPRKNKRDMANKFIIDEETFVMLEELEELGDWSINKIFSQQDEEWIKFQESSIRKIALGDVAEVFRGKSVSKKDPTGSVGVVNISNIGDYDIDYDSLDHFDEEERKISNYILKEGDVLIPARGTAIRTSIFREQSYPCIASSNIIVIRPEVKMLSSVYLKLFLDSSLGQKMISGVQQGSTVINISYKDLNALEIPVPSIEEQHMKANEYEKELEIYKETVEVAEKRWNKVLDKLREL</sequence>
<dbReference type="SUPFAM" id="SSF116734">
    <property type="entry name" value="DNA methylase specificity domain"/>
    <property type="match status" value="1"/>
</dbReference>
<dbReference type="GO" id="GO:0009307">
    <property type="term" value="P:DNA restriction-modification system"/>
    <property type="evidence" value="ECO:0007669"/>
    <property type="project" value="UniProtKB-KW"/>
</dbReference>
<keyword evidence="6" id="KW-0540">Nuclease</keyword>
<organism evidence="6 7">
    <name type="scientific">Anaerosphaera multitolerans</name>
    <dbReference type="NCBI Taxonomy" id="2487351"/>
    <lineage>
        <taxon>Bacteria</taxon>
        <taxon>Bacillati</taxon>
        <taxon>Bacillota</taxon>
        <taxon>Tissierellia</taxon>
        <taxon>Tissierellales</taxon>
        <taxon>Peptoniphilaceae</taxon>
        <taxon>Anaerosphaera</taxon>
    </lineage>
</organism>
<dbReference type="GO" id="GO:0004519">
    <property type="term" value="F:endonuclease activity"/>
    <property type="evidence" value="ECO:0007669"/>
    <property type="project" value="UniProtKB-KW"/>
</dbReference>
<keyword evidence="3" id="KW-0238">DNA-binding</keyword>
<proteinExistence type="inferred from homology"/>
<keyword evidence="4" id="KW-0175">Coiled coil</keyword>
<protein>
    <submittedName>
        <fullName evidence="6">Restriction endonuclease subunit M/S</fullName>
    </submittedName>
</protein>
<keyword evidence="6" id="KW-0378">Hydrolase</keyword>
<dbReference type="RefSeq" id="WP_127722858.1">
    <property type="nucleotide sequence ID" value="NZ_RLIH01000001.1"/>
</dbReference>
<feature type="coiled-coil region" evidence="4">
    <location>
        <begin position="501"/>
        <end position="528"/>
    </location>
</feature>
<evidence type="ECO:0000256" key="4">
    <source>
        <dbReference type="SAM" id="Coils"/>
    </source>
</evidence>
<dbReference type="Gene3D" id="3.40.50.150">
    <property type="entry name" value="Vaccinia Virus protein VP39"/>
    <property type="match status" value="1"/>
</dbReference>
<evidence type="ECO:0000259" key="5">
    <source>
        <dbReference type="Pfam" id="PF01420"/>
    </source>
</evidence>
<dbReference type="Pfam" id="PF01420">
    <property type="entry name" value="Methylase_S"/>
    <property type="match status" value="1"/>
</dbReference>
<dbReference type="GO" id="GO:0003677">
    <property type="term" value="F:DNA binding"/>
    <property type="evidence" value="ECO:0007669"/>
    <property type="project" value="UniProtKB-KW"/>
</dbReference>
<dbReference type="InterPro" id="IPR044946">
    <property type="entry name" value="Restrct_endonuc_typeI_TRD_sf"/>
</dbReference>
<feature type="domain" description="Type I restriction modification DNA specificity" evidence="5">
    <location>
        <begin position="357"/>
        <end position="506"/>
    </location>
</feature>
<comment type="similarity">
    <text evidence="1">Belongs to the type-I restriction system S methylase family.</text>
</comment>
<evidence type="ECO:0000256" key="1">
    <source>
        <dbReference type="ARBA" id="ARBA00010923"/>
    </source>
</evidence>
<name>A0A437SAF9_9FIRM</name>
<dbReference type="InterPro" id="IPR052021">
    <property type="entry name" value="Type-I_RS_S_subunit"/>
</dbReference>
<comment type="caution">
    <text evidence="6">The sequence shown here is derived from an EMBL/GenBank/DDBJ whole genome shotgun (WGS) entry which is preliminary data.</text>
</comment>
<dbReference type="InterPro" id="IPR000055">
    <property type="entry name" value="Restrct_endonuc_typeI_TRD"/>
</dbReference>
<dbReference type="PANTHER" id="PTHR30408">
    <property type="entry name" value="TYPE-1 RESTRICTION ENZYME ECOKI SPECIFICITY PROTEIN"/>
    <property type="match status" value="1"/>
</dbReference>
<dbReference type="PANTHER" id="PTHR30408:SF12">
    <property type="entry name" value="TYPE I RESTRICTION ENZYME MJAVIII SPECIFICITY SUBUNIT"/>
    <property type="match status" value="1"/>
</dbReference>
<evidence type="ECO:0000256" key="3">
    <source>
        <dbReference type="ARBA" id="ARBA00023125"/>
    </source>
</evidence>
<keyword evidence="7" id="KW-1185">Reference proteome</keyword>
<accession>A0A437SAF9</accession>
<dbReference type="InterPro" id="IPR029063">
    <property type="entry name" value="SAM-dependent_MTases_sf"/>
</dbReference>
<keyword evidence="6" id="KW-0255">Endonuclease</keyword>
<evidence type="ECO:0000313" key="6">
    <source>
        <dbReference type="EMBL" id="RVU55797.1"/>
    </source>
</evidence>
<dbReference type="AlphaFoldDB" id="A0A437SAF9"/>
<dbReference type="SUPFAM" id="SSF53335">
    <property type="entry name" value="S-adenosyl-L-methionine-dependent methyltransferases"/>
    <property type="match status" value="1"/>
</dbReference>
<evidence type="ECO:0000313" key="7">
    <source>
        <dbReference type="Proteomes" id="UP000288812"/>
    </source>
</evidence>
<reference evidence="6 7" key="1">
    <citation type="submission" date="2018-11" db="EMBL/GenBank/DDBJ databases">
        <title>Genome sequencing and assembly of Anaerosphaera sp. nov., GS7-6-2.</title>
        <authorList>
            <person name="Rettenmaier R."/>
            <person name="Liebl W."/>
            <person name="Zverlov V."/>
        </authorList>
    </citation>
    <scope>NUCLEOTIDE SEQUENCE [LARGE SCALE GENOMIC DNA]</scope>
    <source>
        <strain evidence="6 7">GS7-6-2</strain>
    </source>
</reference>
<dbReference type="OrthoDB" id="9811611at2"/>
<dbReference type="Proteomes" id="UP000288812">
    <property type="component" value="Unassembled WGS sequence"/>
</dbReference>